<evidence type="ECO:0000313" key="1">
    <source>
        <dbReference type="EMBL" id="SEO64702.1"/>
    </source>
</evidence>
<evidence type="ECO:0000313" key="2">
    <source>
        <dbReference type="Proteomes" id="UP000198582"/>
    </source>
</evidence>
<keyword evidence="2" id="KW-1185">Reference proteome</keyword>
<dbReference type="PANTHER" id="PTHR46865">
    <property type="entry name" value="OXIDOREDUCTASE-RELATED"/>
    <property type="match status" value="1"/>
</dbReference>
<dbReference type="OrthoDB" id="3356051at2"/>
<dbReference type="STRING" id="394193.SAMN04489732_101755"/>
<dbReference type="Proteomes" id="UP000198582">
    <property type="component" value="Unassembled WGS sequence"/>
</dbReference>
<protein>
    <submittedName>
        <fullName evidence="1">Uncharacterized protein</fullName>
    </submittedName>
</protein>
<reference evidence="2" key="1">
    <citation type="submission" date="2016-10" db="EMBL/GenBank/DDBJ databases">
        <authorList>
            <person name="Varghese N."/>
            <person name="Submissions S."/>
        </authorList>
    </citation>
    <scope>NUCLEOTIDE SEQUENCE [LARGE SCALE GENOMIC DNA]</scope>
    <source>
        <strain evidence="2">DSM 44993</strain>
    </source>
</reference>
<dbReference type="RefSeq" id="WP_091612340.1">
    <property type="nucleotide sequence ID" value="NZ_FOEF01000001.1"/>
</dbReference>
<gene>
    <name evidence="1" type="ORF">SAMN04489732_101755</name>
</gene>
<dbReference type="InterPro" id="IPR051704">
    <property type="entry name" value="FAD_aromatic-hydroxylase"/>
</dbReference>
<organism evidence="1 2">
    <name type="scientific">Amycolatopsis saalfeldensis</name>
    <dbReference type="NCBI Taxonomy" id="394193"/>
    <lineage>
        <taxon>Bacteria</taxon>
        <taxon>Bacillati</taxon>
        <taxon>Actinomycetota</taxon>
        <taxon>Actinomycetes</taxon>
        <taxon>Pseudonocardiales</taxon>
        <taxon>Pseudonocardiaceae</taxon>
        <taxon>Amycolatopsis</taxon>
    </lineage>
</organism>
<proteinExistence type="predicted"/>
<sequence>MKVLIAGASITGPGGVRVTFEQAAARTYDDSLKAVLRARAAGMGWECDRLIAQIDEAPDFYFDSCNQVRLASWSAGNGKAMTPETALGVWFRNNVSRLQRAHSA</sequence>
<dbReference type="AlphaFoldDB" id="A0A1H8REC5"/>
<dbReference type="EMBL" id="FOEF01000001">
    <property type="protein sequence ID" value="SEO64702.1"/>
    <property type="molecule type" value="Genomic_DNA"/>
</dbReference>
<name>A0A1H8REC5_9PSEU</name>
<accession>A0A1H8REC5</accession>